<dbReference type="EMBL" id="APPE01000027">
    <property type="protein sequence ID" value="ENV00538.1"/>
    <property type="molecule type" value="Genomic_DNA"/>
</dbReference>
<dbReference type="Proteomes" id="UP000013070">
    <property type="component" value="Unassembled WGS sequence"/>
</dbReference>
<proteinExistence type="predicted"/>
<evidence type="ECO:0000256" key="6">
    <source>
        <dbReference type="SAM" id="Phobius"/>
    </source>
</evidence>
<comment type="caution">
    <text evidence="7">The sequence shown here is derived from an EMBL/GenBank/DDBJ whole genome shotgun (WGS) entry which is preliminary data.</text>
</comment>
<dbReference type="GO" id="GO:0005886">
    <property type="term" value="C:plasma membrane"/>
    <property type="evidence" value="ECO:0007669"/>
    <property type="project" value="UniProtKB-SubCell"/>
</dbReference>
<feature type="transmembrane region" description="Helical" evidence="6">
    <location>
        <begin position="328"/>
        <end position="347"/>
    </location>
</feature>
<dbReference type="PANTHER" id="PTHR30250:SF11">
    <property type="entry name" value="O-ANTIGEN TRANSPORTER-RELATED"/>
    <property type="match status" value="1"/>
</dbReference>
<accession>N8WZ67</accession>
<dbReference type="RefSeq" id="WP_004780493.1">
    <property type="nucleotide sequence ID" value="NZ_KB849397.1"/>
</dbReference>
<dbReference type="InterPro" id="IPR002797">
    <property type="entry name" value="Polysacc_synth"/>
</dbReference>
<evidence type="ECO:0000256" key="5">
    <source>
        <dbReference type="ARBA" id="ARBA00023136"/>
    </source>
</evidence>
<feature type="transmembrane region" description="Helical" evidence="6">
    <location>
        <begin position="242"/>
        <end position="261"/>
    </location>
</feature>
<keyword evidence="3 6" id="KW-0812">Transmembrane</keyword>
<keyword evidence="4 6" id="KW-1133">Transmembrane helix</keyword>
<organism evidence="7 8">
    <name type="scientific">Acinetobacter variabilis</name>
    <dbReference type="NCBI Taxonomy" id="70346"/>
    <lineage>
        <taxon>Bacteria</taxon>
        <taxon>Pseudomonadati</taxon>
        <taxon>Pseudomonadota</taxon>
        <taxon>Gammaproteobacteria</taxon>
        <taxon>Moraxellales</taxon>
        <taxon>Moraxellaceae</taxon>
        <taxon>Acinetobacter</taxon>
    </lineage>
</organism>
<keyword evidence="8" id="KW-1185">Reference proteome</keyword>
<evidence type="ECO:0000256" key="4">
    <source>
        <dbReference type="ARBA" id="ARBA00022989"/>
    </source>
</evidence>
<keyword evidence="5 6" id="KW-0472">Membrane</keyword>
<evidence type="ECO:0000256" key="2">
    <source>
        <dbReference type="ARBA" id="ARBA00022475"/>
    </source>
</evidence>
<dbReference type="PATRIC" id="fig|1217710.3.peg.380"/>
<feature type="transmembrane region" description="Helical" evidence="6">
    <location>
        <begin position="385"/>
        <end position="406"/>
    </location>
</feature>
<gene>
    <name evidence="7" type="ORF">F969_00405</name>
</gene>
<evidence type="ECO:0008006" key="9">
    <source>
        <dbReference type="Google" id="ProtNLM"/>
    </source>
</evidence>
<protein>
    <recommendedName>
        <fullName evidence="9">Polysaccharide biosynthesis protein C-terminal domain-containing protein</fullName>
    </recommendedName>
</protein>
<dbReference type="InterPro" id="IPR050833">
    <property type="entry name" value="Poly_Biosynth_Transport"/>
</dbReference>
<evidence type="ECO:0000313" key="7">
    <source>
        <dbReference type="EMBL" id="ENV00538.1"/>
    </source>
</evidence>
<reference evidence="7 8" key="1">
    <citation type="submission" date="2013-02" db="EMBL/GenBank/DDBJ databases">
        <title>The Genome Sequence of Acinetobacter sp. NIPH 899.</title>
        <authorList>
            <consortium name="The Broad Institute Genome Sequencing Platform"/>
            <consortium name="The Broad Institute Genome Sequencing Center for Infectious Disease"/>
            <person name="Cerqueira G."/>
            <person name="Feldgarden M."/>
            <person name="Courvalin P."/>
            <person name="Perichon B."/>
            <person name="Grillot-Courvalin C."/>
            <person name="Clermont D."/>
            <person name="Rocha E."/>
            <person name="Yoon E.-J."/>
            <person name="Nemec A."/>
            <person name="Walker B."/>
            <person name="Young S.K."/>
            <person name="Zeng Q."/>
            <person name="Gargeya S."/>
            <person name="Fitzgerald M."/>
            <person name="Haas B."/>
            <person name="Abouelleil A."/>
            <person name="Alvarado L."/>
            <person name="Arachchi H.M."/>
            <person name="Berlin A.M."/>
            <person name="Chapman S.B."/>
            <person name="Dewar J."/>
            <person name="Goldberg J."/>
            <person name="Griggs A."/>
            <person name="Gujja S."/>
            <person name="Hansen M."/>
            <person name="Howarth C."/>
            <person name="Imamovic A."/>
            <person name="Larimer J."/>
            <person name="McCowan C."/>
            <person name="Murphy C."/>
            <person name="Neiman D."/>
            <person name="Pearson M."/>
            <person name="Priest M."/>
            <person name="Roberts A."/>
            <person name="Saif S."/>
            <person name="Shea T."/>
            <person name="Sisk P."/>
            <person name="Sykes S."/>
            <person name="Wortman J."/>
            <person name="Nusbaum C."/>
            <person name="Birren B."/>
        </authorList>
    </citation>
    <scope>NUCLEOTIDE SEQUENCE [LARGE SCALE GENOMIC DNA]</scope>
    <source>
        <strain evidence="7 8">NIPH 899</strain>
    </source>
</reference>
<feature type="transmembrane region" description="Helical" evidence="6">
    <location>
        <begin position="359"/>
        <end position="379"/>
    </location>
</feature>
<evidence type="ECO:0000256" key="1">
    <source>
        <dbReference type="ARBA" id="ARBA00004651"/>
    </source>
</evidence>
<feature type="transmembrane region" description="Helical" evidence="6">
    <location>
        <begin position="20"/>
        <end position="42"/>
    </location>
</feature>
<evidence type="ECO:0000313" key="8">
    <source>
        <dbReference type="Proteomes" id="UP000013070"/>
    </source>
</evidence>
<feature type="transmembrane region" description="Helical" evidence="6">
    <location>
        <begin position="125"/>
        <end position="142"/>
    </location>
</feature>
<dbReference type="eggNOG" id="COG2244">
    <property type="taxonomic scope" value="Bacteria"/>
</dbReference>
<dbReference type="PANTHER" id="PTHR30250">
    <property type="entry name" value="PST FAMILY PREDICTED COLANIC ACID TRANSPORTER"/>
    <property type="match status" value="1"/>
</dbReference>
<feature type="transmembrane region" description="Helical" evidence="6">
    <location>
        <begin position="154"/>
        <end position="174"/>
    </location>
</feature>
<keyword evidence="2" id="KW-1003">Cell membrane</keyword>
<comment type="subcellular location">
    <subcellularLocation>
        <location evidence="1">Cell membrane</location>
        <topology evidence="1">Multi-pass membrane protein</topology>
    </subcellularLocation>
</comment>
<sequence>MSKIQRVFKNKDIRRLVDNFFSLSALKLINLILPLVTLPYLIKVLGFHYYGAIVLAMSLIMYFQAVTDYGFNLSATREIAKHKHSKKQLNFIYSKTLWSKFTLLILSLVVLIPIICFTPQFREDSLIFCLMCLTLIGHTMFPEWFFRGIERMRYITILDLSVKISFTIGVFLFIHKPQDYWIYPVLFGCGYLLSALIAYYIIYKHFSIRLRLVRVAQVKTTLYKGFPLFVNQFMPNFYNNTTTFLVGLLLGNYAAGVFGAIRQIVNLLNVFNSVVSTVVFPYLVRNKDKFYIYSKYYIGFFVLLAVCAAFIHPWVFQWIGITDKQASVVFLILISGVTSVVVYHIYATNYLIARGYDRIVMKITITVSILGLIASYPLITAFGLIGGAANIFSCQFLLATTAFIMFKKIENQKTQYIGI</sequence>
<feature type="transmembrane region" description="Helical" evidence="6">
    <location>
        <begin position="48"/>
        <end position="71"/>
    </location>
</feature>
<dbReference type="Pfam" id="PF01943">
    <property type="entry name" value="Polysacc_synt"/>
    <property type="match status" value="1"/>
</dbReference>
<dbReference type="HOGENOM" id="CLU_022017_0_2_6"/>
<name>N8WZ67_9GAMM</name>
<feature type="transmembrane region" description="Helical" evidence="6">
    <location>
        <begin position="92"/>
        <end position="113"/>
    </location>
</feature>
<evidence type="ECO:0000256" key="3">
    <source>
        <dbReference type="ARBA" id="ARBA00022692"/>
    </source>
</evidence>
<feature type="transmembrane region" description="Helical" evidence="6">
    <location>
        <begin position="296"/>
        <end position="316"/>
    </location>
</feature>
<dbReference type="AlphaFoldDB" id="N8WZ67"/>
<feature type="transmembrane region" description="Helical" evidence="6">
    <location>
        <begin position="267"/>
        <end position="284"/>
    </location>
</feature>
<feature type="transmembrane region" description="Helical" evidence="6">
    <location>
        <begin position="180"/>
        <end position="202"/>
    </location>
</feature>